<sequence>MGEWKMSMQQKKHSLDATFDERVSPARAQDHRFADHAPSHPAGSRAGRLTGTGFSKGEMPSEDPAAENSLKVLQFDADQYLPTLDAQWIRVKYEKTMLAACVGCAEFTPQVCITVGDSR</sequence>
<dbReference type="EMBL" id="JAMKPW020000022">
    <property type="protein sequence ID" value="KAK8206528.1"/>
    <property type="molecule type" value="Genomic_DNA"/>
</dbReference>
<gene>
    <name evidence="1" type="ORF">M8818_004361</name>
</gene>
<evidence type="ECO:0000313" key="1">
    <source>
        <dbReference type="EMBL" id="KAK8206528.1"/>
    </source>
</evidence>
<proteinExistence type="predicted"/>
<organism evidence="1 2">
    <name type="scientific">Zalaria obscura</name>
    <dbReference type="NCBI Taxonomy" id="2024903"/>
    <lineage>
        <taxon>Eukaryota</taxon>
        <taxon>Fungi</taxon>
        <taxon>Dikarya</taxon>
        <taxon>Ascomycota</taxon>
        <taxon>Pezizomycotina</taxon>
        <taxon>Dothideomycetes</taxon>
        <taxon>Dothideomycetidae</taxon>
        <taxon>Dothideales</taxon>
        <taxon>Zalariaceae</taxon>
        <taxon>Zalaria</taxon>
    </lineage>
</organism>
<dbReference type="Proteomes" id="UP001320706">
    <property type="component" value="Unassembled WGS sequence"/>
</dbReference>
<evidence type="ECO:0000313" key="2">
    <source>
        <dbReference type="Proteomes" id="UP001320706"/>
    </source>
</evidence>
<reference evidence="1" key="1">
    <citation type="submission" date="2024-02" db="EMBL/GenBank/DDBJ databases">
        <title>Metagenome Assembled Genome of Zalaria obscura JY119.</title>
        <authorList>
            <person name="Vighnesh L."/>
            <person name="Jagadeeshwari U."/>
            <person name="Venkata Ramana C."/>
            <person name="Sasikala C."/>
        </authorList>
    </citation>
    <scope>NUCLEOTIDE SEQUENCE</scope>
    <source>
        <strain evidence="1">JY119</strain>
    </source>
</reference>
<name>A0ACC3SBC5_9PEZI</name>
<protein>
    <submittedName>
        <fullName evidence="1">Uncharacterized protein</fullName>
    </submittedName>
</protein>
<accession>A0ACC3SBC5</accession>
<comment type="caution">
    <text evidence="1">The sequence shown here is derived from an EMBL/GenBank/DDBJ whole genome shotgun (WGS) entry which is preliminary data.</text>
</comment>
<keyword evidence="2" id="KW-1185">Reference proteome</keyword>